<dbReference type="SMART" id="SM00672">
    <property type="entry name" value="CAP10"/>
    <property type="match status" value="1"/>
</dbReference>
<gene>
    <name evidence="3" type="ORF">BD410DRAFT_767481</name>
</gene>
<dbReference type="PANTHER" id="PTHR12203:SF118">
    <property type="entry name" value="BETA-1,2-XYLOSYLTRANSFERASE 1"/>
    <property type="match status" value="1"/>
</dbReference>
<dbReference type="EMBL" id="ML170167">
    <property type="protein sequence ID" value="TDL24277.1"/>
    <property type="molecule type" value="Genomic_DNA"/>
</dbReference>
<dbReference type="PANTHER" id="PTHR12203">
    <property type="entry name" value="KDEL LYS-ASP-GLU-LEU CONTAINING - RELATED"/>
    <property type="match status" value="1"/>
</dbReference>
<dbReference type="InterPro" id="IPR051091">
    <property type="entry name" value="O-Glucosyltr/Glycosyltrsf_90"/>
</dbReference>
<evidence type="ECO:0000259" key="2">
    <source>
        <dbReference type="SMART" id="SM00672"/>
    </source>
</evidence>
<dbReference type="OrthoDB" id="541052at2759"/>
<dbReference type="InterPro" id="IPR006598">
    <property type="entry name" value="CAP10"/>
</dbReference>
<evidence type="ECO:0000256" key="1">
    <source>
        <dbReference type="SAM" id="MobiDB-lite"/>
    </source>
</evidence>
<dbReference type="VEuPathDB" id="FungiDB:BD410DRAFT_767481"/>
<evidence type="ECO:0000313" key="3">
    <source>
        <dbReference type="EMBL" id="TDL24277.1"/>
    </source>
</evidence>
<feature type="region of interest" description="Disordered" evidence="1">
    <location>
        <begin position="43"/>
        <end position="69"/>
    </location>
</feature>
<sequence>MSKFTRFVLLALSIALLIGYGFWYSRGTHTWVLPNPYTKITAPRPGYATTSTSDDPAATKRPSQSKKPIERAAHVYRNDGLLEVNPNGTHPIFELIEAAESAWTSKQLHASRTLDEAVEEYARRYKRLPPKGFDEWWDYVIENNVSLPDEYDSIFHRLEPFWGVHPRDLQQIVADWEVDQAMLTFTIGKEGDGPIHVLRNLTGPAKRVDLEERIQNFVDMLKEVEDALPDFRAVVSPWDNPSLLKDYELTNMAIDAAAGRTYIDLKKLPPRKKGWLAACKPSSPARKNPPLFRATAATNMAPQPRLKTFIHNHQHAMDPCLHPSHLVQVGQYLSHDEGPDPQRNLIPQFSMCATPMHIDVLPVPPMPIEEARHRQWEDKVDERLLWRGKNTGMVFNAESSWPSSQRVRLVRTATELSGDIRVLRPPRQGEEDTSVGRGEEWRRSRVNPAIMDVKFVDWPIGCDDETCKLLEELFEWGKHMRVEDSELYKYVMDVDGNGWSSRFRRLLSSNSVVFKSTTYPEWFADRIQPWVHYVPISIDYSDLYDAFIFFRGDLSGEGNHDEMARKIAAAARSWTQDFWRKEDVTAYMFRLFLEYARVMSLDRDSMTYKGIY</sequence>
<reference evidence="3 4" key="1">
    <citation type="submission" date="2018-06" db="EMBL/GenBank/DDBJ databases">
        <title>A transcriptomic atlas of mushroom development highlights an independent origin of complex multicellularity.</title>
        <authorList>
            <consortium name="DOE Joint Genome Institute"/>
            <person name="Krizsan K."/>
            <person name="Almasi E."/>
            <person name="Merenyi Z."/>
            <person name="Sahu N."/>
            <person name="Viragh M."/>
            <person name="Koszo T."/>
            <person name="Mondo S."/>
            <person name="Kiss B."/>
            <person name="Balint B."/>
            <person name="Kues U."/>
            <person name="Barry K."/>
            <person name="Hegedus J.C."/>
            <person name="Henrissat B."/>
            <person name="Johnson J."/>
            <person name="Lipzen A."/>
            <person name="Ohm R."/>
            <person name="Nagy I."/>
            <person name="Pangilinan J."/>
            <person name="Yan J."/>
            <person name="Xiong Y."/>
            <person name="Grigoriev I.V."/>
            <person name="Hibbett D.S."/>
            <person name="Nagy L.G."/>
        </authorList>
    </citation>
    <scope>NUCLEOTIDE SEQUENCE [LARGE SCALE GENOMIC DNA]</scope>
    <source>
        <strain evidence="3 4">SZMC22713</strain>
    </source>
</reference>
<protein>
    <recommendedName>
        <fullName evidence="2">Glycosyl transferase CAP10 domain-containing protein</fullName>
    </recommendedName>
</protein>
<dbReference type="AlphaFoldDB" id="A0A4Y7Q9D8"/>
<evidence type="ECO:0000313" key="4">
    <source>
        <dbReference type="Proteomes" id="UP000294933"/>
    </source>
</evidence>
<feature type="domain" description="Glycosyl transferase CAP10" evidence="2">
    <location>
        <begin position="333"/>
        <end position="602"/>
    </location>
</feature>
<dbReference type="Pfam" id="PF05686">
    <property type="entry name" value="Glyco_transf_90"/>
    <property type="match status" value="1"/>
</dbReference>
<accession>A0A4Y7Q9D8</accession>
<name>A0A4Y7Q9D8_9AGAM</name>
<dbReference type="Proteomes" id="UP000294933">
    <property type="component" value="Unassembled WGS sequence"/>
</dbReference>
<organism evidence="3 4">
    <name type="scientific">Rickenella mellea</name>
    <dbReference type="NCBI Taxonomy" id="50990"/>
    <lineage>
        <taxon>Eukaryota</taxon>
        <taxon>Fungi</taxon>
        <taxon>Dikarya</taxon>
        <taxon>Basidiomycota</taxon>
        <taxon>Agaricomycotina</taxon>
        <taxon>Agaricomycetes</taxon>
        <taxon>Hymenochaetales</taxon>
        <taxon>Rickenellaceae</taxon>
        <taxon>Rickenella</taxon>
    </lineage>
</organism>
<proteinExistence type="predicted"/>
<keyword evidence="4" id="KW-1185">Reference proteome</keyword>